<keyword evidence="3" id="KW-0812">Transmembrane</keyword>
<dbReference type="GO" id="GO:0047372">
    <property type="term" value="F:monoacylglycerol lipase activity"/>
    <property type="evidence" value="ECO:0007669"/>
    <property type="project" value="TreeGrafter"/>
</dbReference>
<dbReference type="OrthoDB" id="446723at2759"/>
<dbReference type="EMBL" id="AAYY01000006">
    <property type="protein sequence ID" value="EDP43693.1"/>
    <property type="molecule type" value="Genomic_DNA"/>
</dbReference>
<comment type="caution">
    <text evidence="5">The sequence shown here is derived from an EMBL/GenBank/DDBJ whole genome shotgun (WGS) entry which is preliminary data.</text>
</comment>
<dbReference type="Gene3D" id="3.40.50.1820">
    <property type="entry name" value="alpha/beta hydrolase"/>
    <property type="match status" value="1"/>
</dbReference>
<dbReference type="GO" id="GO:0004622">
    <property type="term" value="F:phosphatidylcholine lysophospholipase activity"/>
    <property type="evidence" value="ECO:0007669"/>
    <property type="project" value="TreeGrafter"/>
</dbReference>
<evidence type="ECO:0000256" key="1">
    <source>
        <dbReference type="ARBA" id="ARBA00047591"/>
    </source>
</evidence>
<dbReference type="Proteomes" id="UP000008837">
    <property type="component" value="Unassembled WGS sequence"/>
</dbReference>
<proteinExistence type="predicted"/>
<dbReference type="GO" id="GO:0052651">
    <property type="term" value="P:monoacylglycerol catabolic process"/>
    <property type="evidence" value="ECO:0007669"/>
    <property type="project" value="TreeGrafter"/>
</dbReference>
<protein>
    <recommendedName>
        <fullName evidence="4">AB hydrolase-1 domain-containing protein</fullName>
    </recommendedName>
</protein>
<dbReference type="GO" id="GO:0005789">
    <property type="term" value="C:endoplasmic reticulum membrane"/>
    <property type="evidence" value="ECO:0007669"/>
    <property type="project" value="TreeGrafter"/>
</dbReference>
<reference evidence="5 6" key="1">
    <citation type="journal article" date="2007" name="Proc. Natl. Acad. Sci. U.S.A.">
        <title>Dandruff-associated Malassezia genomes reveal convergent and divergent virulence traits shared with plant and human fungal pathogens.</title>
        <authorList>
            <person name="Xu J."/>
            <person name="Saunders C.W."/>
            <person name="Hu P."/>
            <person name="Grant R.A."/>
            <person name="Boekhout T."/>
            <person name="Kuramae E.E."/>
            <person name="Kronstad J.W."/>
            <person name="Deangelis Y.M."/>
            <person name="Reeder N.L."/>
            <person name="Johnstone K.R."/>
            <person name="Leland M."/>
            <person name="Fieno A.M."/>
            <person name="Begley W.M."/>
            <person name="Sun Y."/>
            <person name="Lacey M.P."/>
            <person name="Chaudhary T."/>
            <person name="Keough T."/>
            <person name="Chu L."/>
            <person name="Sears R."/>
            <person name="Yuan B."/>
            <person name="Dawson T.L.Jr."/>
        </authorList>
    </citation>
    <scope>NUCLEOTIDE SEQUENCE [LARGE SCALE GENOMIC DNA]</scope>
    <source>
        <strain evidence="6">ATCC MYA-4612 / CBS 7966</strain>
    </source>
</reference>
<comment type="catalytic activity">
    <reaction evidence="1">
        <text>a diacylglycerol + H2O = a monoacylglycerol + a fatty acid + H(+)</text>
        <dbReference type="Rhea" id="RHEA:32731"/>
        <dbReference type="ChEBI" id="CHEBI:15377"/>
        <dbReference type="ChEBI" id="CHEBI:15378"/>
        <dbReference type="ChEBI" id="CHEBI:17408"/>
        <dbReference type="ChEBI" id="CHEBI:18035"/>
        <dbReference type="ChEBI" id="CHEBI:28868"/>
    </reaction>
</comment>
<evidence type="ECO:0000259" key="4">
    <source>
        <dbReference type="Pfam" id="PF00561"/>
    </source>
</evidence>
<dbReference type="STRING" id="425265.A8PZB8"/>
<dbReference type="Pfam" id="PF00561">
    <property type="entry name" value="Abhydrolase_1"/>
    <property type="match status" value="1"/>
</dbReference>
<name>A8PZB8_MALGO</name>
<dbReference type="VEuPathDB" id="FungiDB:MGL_1906"/>
<dbReference type="PANTHER" id="PTHR12277:SF194">
    <property type="entry name" value="FI04476P"/>
    <property type="match status" value="1"/>
</dbReference>
<dbReference type="GeneID" id="5855214"/>
<feature type="domain" description="AB hydrolase-1" evidence="4">
    <location>
        <begin position="115"/>
        <end position="231"/>
    </location>
</feature>
<keyword evidence="3" id="KW-1133">Transmembrane helix</keyword>
<dbReference type="AlphaFoldDB" id="A8PZB8"/>
<evidence type="ECO:0000313" key="5">
    <source>
        <dbReference type="EMBL" id="EDP43693.1"/>
    </source>
</evidence>
<keyword evidence="3" id="KW-0472">Membrane</keyword>
<accession>A8PZB8</accession>
<evidence type="ECO:0000256" key="2">
    <source>
        <dbReference type="ARBA" id="ARBA00048461"/>
    </source>
</evidence>
<evidence type="ECO:0000256" key="3">
    <source>
        <dbReference type="SAM" id="Phobius"/>
    </source>
</evidence>
<dbReference type="GO" id="GO:0006660">
    <property type="term" value="P:phosphatidylserine catabolic process"/>
    <property type="evidence" value="ECO:0007669"/>
    <property type="project" value="TreeGrafter"/>
</dbReference>
<dbReference type="KEGG" id="mgl:MGL_1906"/>
<sequence>MGKLAFLLKAQVYAILACILYVLACLCLSHPILQRQYLFLHNVRIPMFAKFDTPDLYGTEVGQVRNFRLESTDNITLGAWHFLPEAFYNAKKQDLLSGESELLDDIYDEALREYPTFVFLHGNGLNRAASFRVRTCNDISKHMQANVIAIDYRGYGDSDGYPTEQGVIDDAYAVVQYAMRKGYNAETDRQQGLSLVGQSLGTAIATQCALRMYRERQHLDALVLLAAFKELRPMITEFRMGGIVPMLKFLDYLPQKEQLLDNVFIYNFKTLDALAEIMNSTNDPGAIVPPVMILMHAMNDRVIDIYHSRDIFERMLEITSATKLSSAYQIWSSSVPNLGYVNAIVSKTARAPERRGLIQGARFVLPRSASFSLVQLEKGGHDHLLNGNVDVLQLMLPAYMMGNSAR</sequence>
<organism evidence="5 6">
    <name type="scientific">Malassezia globosa (strain ATCC MYA-4612 / CBS 7966)</name>
    <name type="common">Dandruff-associated fungus</name>
    <dbReference type="NCBI Taxonomy" id="425265"/>
    <lineage>
        <taxon>Eukaryota</taxon>
        <taxon>Fungi</taxon>
        <taxon>Dikarya</taxon>
        <taxon>Basidiomycota</taxon>
        <taxon>Ustilaginomycotina</taxon>
        <taxon>Malasseziomycetes</taxon>
        <taxon>Malasseziales</taxon>
        <taxon>Malasseziaceae</taxon>
        <taxon>Malassezia</taxon>
    </lineage>
</organism>
<comment type="catalytic activity">
    <reaction evidence="2">
        <text>a monoacylglycerol + H2O = glycerol + a fatty acid + H(+)</text>
        <dbReference type="Rhea" id="RHEA:15245"/>
        <dbReference type="ChEBI" id="CHEBI:15377"/>
        <dbReference type="ChEBI" id="CHEBI:15378"/>
        <dbReference type="ChEBI" id="CHEBI:17408"/>
        <dbReference type="ChEBI" id="CHEBI:17754"/>
        <dbReference type="ChEBI" id="CHEBI:28868"/>
    </reaction>
</comment>
<dbReference type="InParanoid" id="A8PZB8"/>
<dbReference type="SUPFAM" id="SSF53474">
    <property type="entry name" value="alpha/beta-Hydrolases"/>
    <property type="match status" value="1"/>
</dbReference>
<gene>
    <name evidence="5" type="ORF">MGL_1906</name>
</gene>
<dbReference type="PANTHER" id="PTHR12277">
    <property type="entry name" value="ALPHA/BETA HYDROLASE DOMAIN-CONTAINING PROTEIN"/>
    <property type="match status" value="1"/>
</dbReference>
<dbReference type="InterPro" id="IPR029058">
    <property type="entry name" value="AB_hydrolase_fold"/>
</dbReference>
<dbReference type="InterPro" id="IPR000073">
    <property type="entry name" value="AB_hydrolase_1"/>
</dbReference>
<dbReference type="OMA" id="WYEGRRV"/>
<evidence type="ECO:0000313" key="6">
    <source>
        <dbReference type="Proteomes" id="UP000008837"/>
    </source>
</evidence>
<dbReference type="RefSeq" id="XP_001730907.1">
    <property type="nucleotide sequence ID" value="XM_001730855.1"/>
</dbReference>
<keyword evidence="6" id="KW-1185">Reference proteome</keyword>
<feature type="transmembrane region" description="Helical" evidence="3">
    <location>
        <begin position="12"/>
        <end position="33"/>
    </location>
</feature>